<dbReference type="SMART" id="SM00175">
    <property type="entry name" value="RAB"/>
    <property type="match status" value="1"/>
</dbReference>
<evidence type="ECO:0000256" key="1">
    <source>
        <dbReference type="ARBA" id="ARBA00004342"/>
    </source>
</evidence>
<dbReference type="PRINTS" id="PR00449">
    <property type="entry name" value="RASTRNSFRMNG"/>
</dbReference>
<name>A0A1Y2CSE0_9FUNG</name>
<evidence type="ECO:0000256" key="5">
    <source>
        <dbReference type="ARBA" id="ARBA00022741"/>
    </source>
</evidence>
<comment type="similarity">
    <text evidence="2">Belongs to the small GTPase superfamily. Rho family.</text>
</comment>
<gene>
    <name evidence="10" type="ORF">BCR33DRAFT_713492</name>
</gene>
<reference evidence="10 11" key="1">
    <citation type="submission" date="2016-07" db="EMBL/GenBank/DDBJ databases">
        <title>Pervasive Adenine N6-methylation of Active Genes in Fungi.</title>
        <authorList>
            <consortium name="DOE Joint Genome Institute"/>
            <person name="Mondo S.J."/>
            <person name="Dannebaum R.O."/>
            <person name="Kuo R.C."/>
            <person name="Labutti K."/>
            <person name="Haridas S."/>
            <person name="Kuo A."/>
            <person name="Salamov A."/>
            <person name="Ahrendt S.R."/>
            <person name="Lipzen A."/>
            <person name="Sullivan W."/>
            <person name="Andreopoulos W.B."/>
            <person name="Clum A."/>
            <person name="Lindquist E."/>
            <person name="Daum C."/>
            <person name="Ramamoorthy G.K."/>
            <person name="Gryganskyi A."/>
            <person name="Culley D."/>
            <person name="Magnuson J.K."/>
            <person name="James T.Y."/>
            <person name="O'Malley M.A."/>
            <person name="Stajich J.E."/>
            <person name="Spatafora J.W."/>
            <person name="Visel A."/>
            <person name="Grigoriev I.V."/>
        </authorList>
    </citation>
    <scope>NUCLEOTIDE SEQUENCE [LARGE SCALE GENOMIC DNA]</scope>
    <source>
        <strain evidence="10 11">JEL800</strain>
    </source>
</reference>
<keyword evidence="4" id="KW-0488">Methylation</keyword>
<dbReference type="FunFam" id="3.40.50.300:FF:000983">
    <property type="entry name" value="Rho family GTPase"/>
    <property type="match status" value="1"/>
</dbReference>
<organism evidence="10 11">
    <name type="scientific">Rhizoclosmatium globosum</name>
    <dbReference type="NCBI Taxonomy" id="329046"/>
    <lineage>
        <taxon>Eukaryota</taxon>
        <taxon>Fungi</taxon>
        <taxon>Fungi incertae sedis</taxon>
        <taxon>Chytridiomycota</taxon>
        <taxon>Chytridiomycota incertae sedis</taxon>
        <taxon>Chytridiomycetes</taxon>
        <taxon>Chytridiales</taxon>
        <taxon>Chytriomycetaceae</taxon>
        <taxon>Rhizoclosmatium</taxon>
    </lineage>
</organism>
<dbReference type="SMART" id="SM00173">
    <property type="entry name" value="RAS"/>
    <property type="match status" value="1"/>
</dbReference>
<keyword evidence="6" id="KW-0342">GTP-binding</keyword>
<dbReference type="OrthoDB" id="8830751at2759"/>
<keyword evidence="3" id="KW-1003">Cell membrane</keyword>
<keyword evidence="5" id="KW-0547">Nucleotide-binding</keyword>
<keyword evidence="9" id="KW-0636">Prenylation</keyword>
<dbReference type="AlphaFoldDB" id="A0A1Y2CSE0"/>
<evidence type="ECO:0000256" key="7">
    <source>
        <dbReference type="ARBA" id="ARBA00023136"/>
    </source>
</evidence>
<evidence type="ECO:0000313" key="11">
    <source>
        <dbReference type="Proteomes" id="UP000193642"/>
    </source>
</evidence>
<comment type="subcellular location">
    <subcellularLocation>
        <location evidence="1">Cell membrane</location>
        <topology evidence="1">Lipid-anchor</topology>
        <orientation evidence="1">Cytoplasmic side</orientation>
    </subcellularLocation>
</comment>
<comment type="caution">
    <text evidence="10">The sequence shown here is derived from an EMBL/GenBank/DDBJ whole genome shotgun (WGS) entry which is preliminary data.</text>
</comment>
<dbReference type="InterPro" id="IPR005225">
    <property type="entry name" value="Small_GTP-bd"/>
</dbReference>
<protein>
    <submittedName>
        <fullName evidence="10">GTP-binding protein rho1</fullName>
    </submittedName>
</protein>
<dbReference type="GO" id="GO:0005525">
    <property type="term" value="F:GTP binding"/>
    <property type="evidence" value="ECO:0007669"/>
    <property type="project" value="UniProtKB-KW"/>
</dbReference>
<dbReference type="GO" id="GO:0007264">
    <property type="term" value="P:small GTPase-mediated signal transduction"/>
    <property type="evidence" value="ECO:0007669"/>
    <property type="project" value="InterPro"/>
</dbReference>
<proteinExistence type="inferred from homology"/>
<evidence type="ECO:0000256" key="3">
    <source>
        <dbReference type="ARBA" id="ARBA00022475"/>
    </source>
</evidence>
<dbReference type="PROSITE" id="PS51419">
    <property type="entry name" value="RAB"/>
    <property type="match status" value="1"/>
</dbReference>
<dbReference type="SUPFAM" id="SSF52540">
    <property type="entry name" value="P-loop containing nucleoside triphosphate hydrolases"/>
    <property type="match status" value="1"/>
</dbReference>
<dbReference type="GO" id="GO:0005886">
    <property type="term" value="C:plasma membrane"/>
    <property type="evidence" value="ECO:0007669"/>
    <property type="project" value="UniProtKB-SubCell"/>
</dbReference>
<dbReference type="InterPro" id="IPR003578">
    <property type="entry name" value="Small_GTPase_Rho"/>
</dbReference>
<evidence type="ECO:0000256" key="2">
    <source>
        <dbReference type="ARBA" id="ARBA00010142"/>
    </source>
</evidence>
<sequence length="205" mass="22909">MLHRGNTVDKEPSPRIRKKLVIVGDGYCGKTALLMVQAGLAFPTSYHPTIFENFITSISVNGKLIDLSLWDTAGQEDYDRLRPLSYPSSDVIIISYAVNNRESFWSLADKWKPEMNHFLPDVPKVLVGLKKDLRNDPDTIDAMKKLCTEPISYEEGAKKATEIGAKKYFECSAKTGEGVADIFNYCAKLALVTRKKRASAPCKMV</sequence>
<keyword evidence="7" id="KW-0472">Membrane</keyword>
<dbReference type="EMBL" id="MCGO01000008">
    <property type="protein sequence ID" value="ORY49887.1"/>
    <property type="molecule type" value="Genomic_DNA"/>
</dbReference>
<dbReference type="STRING" id="329046.A0A1Y2CSE0"/>
<evidence type="ECO:0000256" key="8">
    <source>
        <dbReference type="ARBA" id="ARBA00023288"/>
    </source>
</evidence>
<dbReference type="NCBIfam" id="TIGR00231">
    <property type="entry name" value="small_GTP"/>
    <property type="match status" value="1"/>
</dbReference>
<dbReference type="Pfam" id="PF00071">
    <property type="entry name" value="Ras"/>
    <property type="match status" value="1"/>
</dbReference>
<dbReference type="Proteomes" id="UP000193642">
    <property type="component" value="Unassembled WGS sequence"/>
</dbReference>
<evidence type="ECO:0000256" key="9">
    <source>
        <dbReference type="ARBA" id="ARBA00023289"/>
    </source>
</evidence>
<keyword evidence="11" id="KW-1185">Reference proteome</keyword>
<evidence type="ECO:0000256" key="4">
    <source>
        <dbReference type="ARBA" id="ARBA00022481"/>
    </source>
</evidence>
<dbReference type="Gene3D" id="3.40.50.300">
    <property type="entry name" value="P-loop containing nucleotide triphosphate hydrolases"/>
    <property type="match status" value="1"/>
</dbReference>
<dbReference type="CDD" id="cd00157">
    <property type="entry name" value="Rho"/>
    <property type="match status" value="1"/>
</dbReference>
<accession>A0A1Y2CSE0</accession>
<dbReference type="InterPro" id="IPR001806">
    <property type="entry name" value="Small_GTPase"/>
</dbReference>
<dbReference type="PANTHER" id="PTHR24072">
    <property type="entry name" value="RHO FAMILY GTPASE"/>
    <property type="match status" value="1"/>
</dbReference>
<keyword evidence="8" id="KW-0449">Lipoprotein</keyword>
<dbReference type="SMART" id="SM00174">
    <property type="entry name" value="RHO"/>
    <property type="match status" value="1"/>
</dbReference>
<dbReference type="PROSITE" id="PS51420">
    <property type="entry name" value="RHO"/>
    <property type="match status" value="1"/>
</dbReference>
<evidence type="ECO:0000256" key="6">
    <source>
        <dbReference type="ARBA" id="ARBA00023134"/>
    </source>
</evidence>
<dbReference type="PROSITE" id="PS51421">
    <property type="entry name" value="RAS"/>
    <property type="match status" value="1"/>
</dbReference>
<dbReference type="GO" id="GO:0003924">
    <property type="term" value="F:GTPase activity"/>
    <property type="evidence" value="ECO:0007669"/>
    <property type="project" value="InterPro"/>
</dbReference>
<dbReference type="InterPro" id="IPR027417">
    <property type="entry name" value="P-loop_NTPase"/>
</dbReference>
<evidence type="ECO:0000313" key="10">
    <source>
        <dbReference type="EMBL" id="ORY49887.1"/>
    </source>
</evidence>